<proteinExistence type="predicted"/>
<gene>
    <name evidence="1" type="ORF">RAS_p260</name>
</gene>
<keyword evidence="1" id="KW-0614">Plasmid</keyword>
<name>A0A510G930_9RICK</name>
<organism evidence="1 2">
    <name type="scientific">Rickettsia asiatica</name>
    <dbReference type="NCBI Taxonomy" id="238800"/>
    <lineage>
        <taxon>Bacteria</taxon>
        <taxon>Pseudomonadati</taxon>
        <taxon>Pseudomonadota</taxon>
        <taxon>Alphaproteobacteria</taxon>
        <taxon>Rickettsiales</taxon>
        <taxon>Rickettsiaceae</taxon>
        <taxon>Rickettsieae</taxon>
        <taxon>Rickettsia</taxon>
        <taxon>spotted fever group</taxon>
    </lineage>
</organism>
<geneLocation type="plasmid" evidence="1 2">
    <name>pRA1</name>
</geneLocation>
<reference evidence="1 2" key="1">
    <citation type="submission" date="2019-04" db="EMBL/GenBank/DDBJ databases">
        <title>Draft genome sequence of Rickettsia asiatica Maytaro1284.</title>
        <authorList>
            <person name="Thu M."/>
            <person name="Qiu Y."/>
            <person name="Nakao R."/>
        </authorList>
    </citation>
    <scope>NUCLEOTIDE SEQUENCE [LARGE SCALE GENOMIC DNA]</scope>
    <source>
        <strain evidence="1 2">Maytaro1284</strain>
        <plasmid evidence="1 2">pRA1</plasmid>
    </source>
</reference>
<dbReference type="AlphaFoldDB" id="A0A510G930"/>
<dbReference type="EMBL" id="AP019564">
    <property type="protein sequence ID" value="BBJ32430.1"/>
    <property type="molecule type" value="Genomic_DNA"/>
</dbReference>
<evidence type="ECO:0000313" key="2">
    <source>
        <dbReference type="Proteomes" id="UP000321183"/>
    </source>
</evidence>
<dbReference type="KEGG" id="ras:RAS_p260"/>
<sequence length="52" mass="6143">MFGRYIPPSLEINRVEAQLQKQIRLCDFITYPNNKLFGFKIIVNPPYKEGNK</sequence>
<protein>
    <submittedName>
        <fullName evidence="1">Uncharacterized protein</fullName>
    </submittedName>
</protein>
<evidence type="ECO:0000313" key="1">
    <source>
        <dbReference type="EMBL" id="BBJ32430.1"/>
    </source>
</evidence>
<dbReference type="Proteomes" id="UP000321183">
    <property type="component" value="Plasmid pRA1"/>
</dbReference>
<accession>A0A510G930</accession>
<keyword evidence="2" id="KW-1185">Reference proteome</keyword>